<evidence type="ECO:0000259" key="7">
    <source>
        <dbReference type="Pfam" id="PF08544"/>
    </source>
</evidence>
<dbReference type="GeneID" id="93300773"/>
<evidence type="ECO:0000256" key="2">
    <source>
        <dbReference type="ARBA" id="ARBA00022741"/>
    </source>
</evidence>
<evidence type="ECO:0000313" key="8">
    <source>
        <dbReference type="EMBL" id="ODM06943.1"/>
    </source>
</evidence>
<sequence>MIITKTPFRMSFFGGGTDFSEFFKEYGGSVLSTTFDKYCYVTVRHLPRFFEYTSEICYSQIERVNFISEVQHPMIREAMRELDIHEIRLTYEADLPKHSGLGTSSSFAVGMLNAFHLIKGQYRDKKALADEAIYLERGLCKEVGGLQDQIASSFGGLNKITFDSTGYRVDPVIVYPIRKRKLNSNLMLFFTGFARFSFDIQVSTRKCLKDKIQDLLEMKSLTEEAEKILVNPERDLNDFGRLLDYSWKLKRSLNKDISTEKIDEIYEKAKKAGALGGKVLGAGGGGFILFYAELDKQAAVRYALNDLLYVPFRFEEQGASVIYYVPETYVPQGEKRVIEDDVWYDDYSNKWEKAEIHH</sequence>
<dbReference type="RefSeq" id="WP_069152708.1">
    <property type="nucleotide sequence ID" value="NZ_BAABXS010000001.1"/>
</dbReference>
<dbReference type="InterPro" id="IPR020568">
    <property type="entry name" value="Ribosomal_Su5_D2-typ_SF"/>
</dbReference>
<protein>
    <submittedName>
        <fullName evidence="8">D-glycero-alpha-D-manno-heptose 7-phosphate kinase</fullName>
        <ecNumber evidence="8">2.7.1.168</ecNumber>
    </submittedName>
</protein>
<evidence type="ECO:0000256" key="3">
    <source>
        <dbReference type="ARBA" id="ARBA00022777"/>
    </source>
</evidence>
<dbReference type="InterPro" id="IPR036554">
    <property type="entry name" value="GHMP_kinase_C_sf"/>
</dbReference>
<dbReference type="AlphaFoldDB" id="A0A1E3AE08"/>
<dbReference type="GO" id="GO:0042352">
    <property type="term" value="P:GDP-L-fucose salvage"/>
    <property type="evidence" value="ECO:0007669"/>
    <property type="project" value="TreeGrafter"/>
</dbReference>
<dbReference type="SUPFAM" id="SSF55060">
    <property type="entry name" value="GHMP Kinase, C-terminal domain"/>
    <property type="match status" value="1"/>
</dbReference>
<evidence type="ECO:0000313" key="9">
    <source>
        <dbReference type="EMBL" id="ODM11622.1"/>
    </source>
</evidence>
<dbReference type="Pfam" id="PF00288">
    <property type="entry name" value="GHMP_kinases_N"/>
    <property type="match status" value="1"/>
</dbReference>
<comment type="caution">
    <text evidence="8">The sequence shown here is derived from an EMBL/GenBank/DDBJ whole genome shotgun (WGS) entry which is preliminary data.</text>
</comment>
<keyword evidence="2" id="KW-0547">Nucleotide-binding</keyword>
<keyword evidence="3 8" id="KW-0418">Kinase</keyword>
<dbReference type="EMBL" id="MCGH01000002">
    <property type="protein sequence ID" value="ODM06943.1"/>
    <property type="molecule type" value="Genomic_DNA"/>
</dbReference>
<dbReference type="PANTHER" id="PTHR32463:SF0">
    <property type="entry name" value="L-FUCOSE KINASE"/>
    <property type="match status" value="1"/>
</dbReference>
<dbReference type="Pfam" id="PF08544">
    <property type="entry name" value="GHMP_kinases_C"/>
    <property type="match status" value="1"/>
</dbReference>
<dbReference type="InterPro" id="IPR013750">
    <property type="entry name" value="GHMP_kinase_C_dom"/>
</dbReference>
<reference evidence="10 11" key="1">
    <citation type="submission" date="2016-07" db="EMBL/GenBank/DDBJ databases">
        <title>Characterization of isolates of Eisenbergiella tayi derived from blood cultures, using whole genome sequencing.</title>
        <authorList>
            <person name="Burdz T."/>
            <person name="Wiebe D."/>
            <person name="Huynh C."/>
            <person name="Bernard K."/>
        </authorList>
    </citation>
    <scope>NUCLEOTIDE SEQUENCE [LARGE SCALE GENOMIC DNA]</scope>
    <source>
        <strain evidence="8 10">NML 110608</strain>
        <strain evidence="9 11">NML 120489</strain>
    </source>
</reference>
<dbReference type="InterPro" id="IPR014606">
    <property type="entry name" value="Heptose_7-P_kinase"/>
</dbReference>
<feature type="domain" description="GHMP kinase C-terminal" evidence="7">
    <location>
        <begin position="233"/>
        <end position="307"/>
    </location>
</feature>
<dbReference type="SUPFAM" id="SSF54211">
    <property type="entry name" value="Ribosomal protein S5 domain 2-like"/>
    <property type="match status" value="1"/>
</dbReference>
<dbReference type="PIRSF" id="PIRSF036406">
    <property type="entry name" value="Hept_kin"/>
    <property type="match status" value="1"/>
</dbReference>
<feature type="domain" description="GHMP kinase N-terminal" evidence="6">
    <location>
        <begin position="75"/>
        <end position="156"/>
    </location>
</feature>
<keyword evidence="1 8" id="KW-0808">Transferase</keyword>
<name>A0A1E3AE08_9FIRM</name>
<dbReference type="InterPro" id="IPR006204">
    <property type="entry name" value="GHMP_kinase_N_dom"/>
</dbReference>
<dbReference type="Gene3D" id="3.30.230.120">
    <property type="match status" value="1"/>
</dbReference>
<dbReference type="InterPro" id="IPR001174">
    <property type="entry name" value="HddA/FKP"/>
</dbReference>
<dbReference type="GO" id="GO:0050201">
    <property type="term" value="F:fucokinase activity"/>
    <property type="evidence" value="ECO:0007669"/>
    <property type="project" value="TreeGrafter"/>
</dbReference>
<dbReference type="Proteomes" id="UP000095003">
    <property type="component" value="Unassembled WGS sequence"/>
</dbReference>
<comment type="similarity">
    <text evidence="5">Belongs to the GHMP kinase family.</text>
</comment>
<evidence type="ECO:0000256" key="5">
    <source>
        <dbReference type="ARBA" id="ARBA00038121"/>
    </source>
</evidence>
<keyword evidence="4" id="KW-0067">ATP-binding</keyword>
<evidence type="ECO:0000256" key="4">
    <source>
        <dbReference type="ARBA" id="ARBA00022840"/>
    </source>
</evidence>
<dbReference type="Proteomes" id="UP000094067">
    <property type="component" value="Unassembled WGS sequence"/>
</dbReference>
<proteinExistence type="inferred from homology"/>
<accession>A0A1E3AE08</accession>
<dbReference type="EC" id="2.7.1.168" evidence="8"/>
<dbReference type="InterPro" id="IPR052203">
    <property type="entry name" value="GHMP_Kinase-Related"/>
</dbReference>
<dbReference type="PATRIC" id="fig|1432052.3.peg.2469"/>
<dbReference type="PANTHER" id="PTHR32463">
    <property type="entry name" value="L-FUCOSE KINASE"/>
    <property type="match status" value="1"/>
</dbReference>
<evidence type="ECO:0000313" key="11">
    <source>
        <dbReference type="Proteomes" id="UP000095003"/>
    </source>
</evidence>
<dbReference type="PRINTS" id="PR00960">
    <property type="entry name" value="LMBPPROTEIN"/>
</dbReference>
<dbReference type="GO" id="GO:0005524">
    <property type="term" value="F:ATP binding"/>
    <property type="evidence" value="ECO:0007669"/>
    <property type="project" value="UniProtKB-KW"/>
</dbReference>
<evidence type="ECO:0000259" key="6">
    <source>
        <dbReference type="Pfam" id="PF00288"/>
    </source>
</evidence>
<gene>
    <name evidence="8" type="primary">hddA_2</name>
    <name evidence="9" type="synonym">hddA_1</name>
    <name evidence="9" type="ORF">BEH84_02237</name>
    <name evidence="8" type="ORF">BEI61_02833</name>
</gene>
<organism evidence="8 10">
    <name type="scientific">Eisenbergiella tayi</name>
    <dbReference type="NCBI Taxonomy" id="1432052"/>
    <lineage>
        <taxon>Bacteria</taxon>
        <taxon>Bacillati</taxon>
        <taxon>Bacillota</taxon>
        <taxon>Clostridia</taxon>
        <taxon>Lachnospirales</taxon>
        <taxon>Lachnospiraceae</taxon>
        <taxon>Eisenbergiella</taxon>
    </lineage>
</organism>
<evidence type="ECO:0000313" key="10">
    <source>
        <dbReference type="Proteomes" id="UP000094067"/>
    </source>
</evidence>
<dbReference type="EMBL" id="MCGI01000002">
    <property type="protein sequence ID" value="ODM11622.1"/>
    <property type="molecule type" value="Genomic_DNA"/>
</dbReference>
<evidence type="ECO:0000256" key="1">
    <source>
        <dbReference type="ARBA" id="ARBA00022679"/>
    </source>
</evidence>